<dbReference type="InterPro" id="IPR011330">
    <property type="entry name" value="Glyco_hydro/deAcase_b/a-brl"/>
</dbReference>
<organism evidence="2 3">
    <name type="scientific">Hathewaya limosa</name>
    <name type="common">Clostridium limosum</name>
    <dbReference type="NCBI Taxonomy" id="1536"/>
    <lineage>
        <taxon>Bacteria</taxon>
        <taxon>Bacillati</taxon>
        <taxon>Bacillota</taxon>
        <taxon>Clostridia</taxon>
        <taxon>Eubacteriales</taxon>
        <taxon>Clostridiaceae</taxon>
        <taxon>Hathewaya</taxon>
    </lineage>
</organism>
<dbReference type="CDD" id="cd10944">
    <property type="entry name" value="CE4_SmPgdA_like"/>
    <property type="match status" value="1"/>
</dbReference>
<dbReference type="PROSITE" id="PS51677">
    <property type="entry name" value="NODB"/>
    <property type="match status" value="1"/>
</dbReference>
<evidence type="ECO:0000259" key="1">
    <source>
        <dbReference type="PROSITE" id="PS51677"/>
    </source>
</evidence>
<name>A0ABU0JQZ3_HATLI</name>
<reference evidence="2 3" key="1">
    <citation type="submission" date="2023-07" db="EMBL/GenBank/DDBJ databases">
        <title>Genomic Encyclopedia of Type Strains, Phase IV (KMG-IV): sequencing the most valuable type-strain genomes for metagenomic binning, comparative biology and taxonomic classification.</title>
        <authorList>
            <person name="Goeker M."/>
        </authorList>
    </citation>
    <scope>NUCLEOTIDE SEQUENCE [LARGE SCALE GENOMIC DNA]</scope>
    <source>
        <strain evidence="2 3">DSM 1400</strain>
    </source>
</reference>
<dbReference type="Pfam" id="PF01522">
    <property type="entry name" value="Polysacc_deac_1"/>
    <property type="match status" value="1"/>
</dbReference>
<feature type="domain" description="NodB homology" evidence="1">
    <location>
        <begin position="42"/>
        <end position="235"/>
    </location>
</feature>
<dbReference type="Gene3D" id="3.20.20.370">
    <property type="entry name" value="Glycoside hydrolase/deacetylase"/>
    <property type="match status" value="1"/>
</dbReference>
<proteinExistence type="predicted"/>
<dbReference type="PANTHER" id="PTHR10587:SF125">
    <property type="entry name" value="POLYSACCHARIDE DEACETYLASE YHEN-RELATED"/>
    <property type="match status" value="1"/>
</dbReference>
<dbReference type="PANTHER" id="PTHR10587">
    <property type="entry name" value="GLYCOSYL TRANSFERASE-RELATED"/>
    <property type="match status" value="1"/>
</dbReference>
<dbReference type="EMBL" id="JAUSWN010000001">
    <property type="protein sequence ID" value="MDQ0478479.1"/>
    <property type="molecule type" value="Genomic_DNA"/>
</dbReference>
<keyword evidence="3" id="KW-1185">Reference proteome</keyword>
<accession>A0ABU0JQZ3</accession>
<evidence type="ECO:0000313" key="2">
    <source>
        <dbReference type="EMBL" id="MDQ0478479.1"/>
    </source>
</evidence>
<sequence length="256" mass="29521">MYKNKFLIAILCISIFLGSVFMVNPIIEANEETGKTNGKKEKVVYLTFDDGPSINNTKKVLEILKKENIPATFFLIGENAERNPEIVKELLKNNMAIGEHTFSHKTHYIYKSSQNYIKDLNQCLEVLDKIIGKKYINIVRMPGGSTNTICNKAVKKQIKNSIKEKGFDYIDWNVSGEDAISKNVALYKIKNNVFKYSKNKDCIVVLLHDGYYNSNTVKALPEIIKYYKDRGYTFKSLKNISKQDKERLERLKILNR</sequence>
<dbReference type="Proteomes" id="UP001224418">
    <property type="component" value="Unassembled WGS sequence"/>
</dbReference>
<gene>
    <name evidence="2" type="ORF">QOZ93_000180</name>
</gene>
<dbReference type="InterPro" id="IPR002509">
    <property type="entry name" value="NODB_dom"/>
</dbReference>
<comment type="caution">
    <text evidence="2">The sequence shown here is derived from an EMBL/GenBank/DDBJ whole genome shotgun (WGS) entry which is preliminary data.</text>
</comment>
<evidence type="ECO:0000313" key="3">
    <source>
        <dbReference type="Proteomes" id="UP001224418"/>
    </source>
</evidence>
<dbReference type="RefSeq" id="WP_307354767.1">
    <property type="nucleotide sequence ID" value="NZ_BAAACJ010000024.1"/>
</dbReference>
<dbReference type="InterPro" id="IPR050248">
    <property type="entry name" value="Polysacc_deacetylase_ArnD"/>
</dbReference>
<dbReference type="SUPFAM" id="SSF88713">
    <property type="entry name" value="Glycoside hydrolase/deacetylase"/>
    <property type="match status" value="1"/>
</dbReference>
<protein>
    <submittedName>
        <fullName evidence="2">Peptidoglycan/xylan/chitin deacetylase (PgdA/CDA1 family)</fullName>
    </submittedName>
</protein>